<dbReference type="Proteomes" id="UP000006310">
    <property type="component" value="Chromosome 11"/>
</dbReference>
<dbReference type="GO" id="GO:0045142">
    <property type="term" value="F:triplex DNA binding"/>
    <property type="evidence" value="ECO:0007669"/>
    <property type="project" value="EnsemblFungi"/>
</dbReference>
<accession>J7SB05</accession>
<dbReference type="PANTHER" id="PTHR14027:SF2">
    <property type="entry name" value="RNA POLYMERASE-ASSOCIATED PROTEIN CTR9 HOMOLOG"/>
    <property type="match status" value="1"/>
</dbReference>
<dbReference type="InterPro" id="IPR031101">
    <property type="entry name" value="Ctr9"/>
</dbReference>
<dbReference type="AlphaFoldDB" id="J7SB05"/>
<dbReference type="KEGG" id="kng:KNAG_0K02630"/>
<dbReference type="SUPFAM" id="SSF48452">
    <property type="entry name" value="TPR-like"/>
    <property type="match status" value="2"/>
</dbReference>
<dbReference type="GO" id="GO:0090262">
    <property type="term" value="P:regulation of transcription-coupled nucleotide-excision repair"/>
    <property type="evidence" value="ECO:0007669"/>
    <property type="project" value="EnsemblFungi"/>
</dbReference>
<gene>
    <name evidence="5" type="primary">KNAG0K02630</name>
    <name evidence="5" type="ordered locus">KNAG_0K02630</name>
</gene>
<dbReference type="Pfam" id="PF00515">
    <property type="entry name" value="TPR_1"/>
    <property type="match status" value="1"/>
</dbReference>
<dbReference type="GO" id="GO:0060260">
    <property type="term" value="P:regulation of transcription initiation by RNA polymerase II"/>
    <property type="evidence" value="ECO:0007669"/>
    <property type="project" value="EnsemblFungi"/>
</dbReference>
<dbReference type="GO" id="GO:0003712">
    <property type="term" value="F:transcription coregulator activity"/>
    <property type="evidence" value="ECO:0007669"/>
    <property type="project" value="EnsemblFungi"/>
</dbReference>
<dbReference type="GO" id="GO:1990269">
    <property type="term" value="F:RNA polymerase II C-terminal domain phosphoserine binding"/>
    <property type="evidence" value="ECO:0007669"/>
    <property type="project" value="EnsemblFungi"/>
</dbReference>
<dbReference type="Gene3D" id="1.25.40.10">
    <property type="entry name" value="Tetratricopeptide repeat domain"/>
    <property type="match status" value="5"/>
</dbReference>
<dbReference type="GeneID" id="34528393"/>
<feature type="region of interest" description="Disordered" evidence="4">
    <location>
        <begin position="977"/>
        <end position="1076"/>
    </location>
</feature>
<keyword evidence="2 3" id="KW-0802">TPR repeat</keyword>
<dbReference type="GO" id="GO:0016593">
    <property type="term" value="C:Cdc73/Paf1 complex"/>
    <property type="evidence" value="ECO:0007669"/>
    <property type="project" value="EnsemblFungi"/>
</dbReference>
<dbReference type="OMA" id="EHWLTIA"/>
<feature type="repeat" description="TPR" evidence="3">
    <location>
        <begin position="227"/>
        <end position="260"/>
    </location>
</feature>
<keyword evidence="1" id="KW-0677">Repeat</keyword>
<feature type="compositionally biased region" description="Basic residues" evidence="4">
    <location>
        <begin position="1004"/>
        <end position="1020"/>
    </location>
</feature>
<dbReference type="PANTHER" id="PTHR14027">
    <property type="entry name" value="RNA POLYMERASE-ASSOCIATED PROTEIN CTR9"/>
    <property type="match status" value="1"/>
</dbReference>
<dbReference type="OrthoDB" id="343875at2759"/>
<evidence type="ECO:0000256" key="3">
    <source>
        <dbReference type="PROSITE-ProRule" id="PRU00339"/>
    </source>
</evidence>
<name>J7SB05_HUIN7</name>
<dbReference type="InterPro" id="IPR019734">
    <property type="entry name" value="TPR_rpt"/>
</dbReference>
<reference evidence="5 6" key="1">
    <citation type="journal article" date="2011" name="Proc. Natl. Acad. Sci. U.S.A.">
        <title>Evolutionary erosion of yeast sex chromosomes by mating-type switching accidents.</title>
        <authorList>
            <person name="Gordon J.L."/>
            <person name="Armisen D."/>
            <person name="Proux-Wera E."/>
            <person name="Oheigeartaigh S.S."/>
            <person name="Byrne K.P."/>
            <person name="Wolfe K.H."/>
        </authorList>
    </citation>
    <scope>NUCLEOTIDE SEQUENCE [LARGE SCALE GENOMIC DNA]</scope>
    <source>
        <strain evidence="6">ATCC MYA-139 / BCRC 22969 / CBS 8797 / CCRC 22969 / KCTC 17520 / NBRC 10181 / NCYC 3082</strain>
    </source>
</reference>
<dbReference type="EMBL" id="HE978324">
    <property type="protein sequence ID" value="CCK72626.1"/>
    <property type="molecule type" value="Genomic_DNA"/>
</dbReference>
<sequence length="1076" mass="122771">MEGDSAFAGNTAVSATNEYPSVAWPTVLDIPLKASEELVSIDLETDLPDDPADLRTLLVEESSDKEHWLTIAIAYCNQGKIQDGIALIRMALEVFHGAERASLHTLLSWAHLTLAKKDTTDPHLREQCLVNAENDLKDAIGFDPTWVGNMLATVDLYYQRGHYDKALETSDLFVKSIHAEERRAGKQPKINCLFLLMRAKLLYQKKNYMASLKSFQELLVTNPVLKPDPRIGIGLCFWQLKDYQMAISAWERALELDPENKTASILCLLGKFHNSITDSKNDTQFTESFTKVLTELNDIYTNNKENPVLLILLQSYYYFTGDYSRVIKIYEAKISPNASLITPTLMSDSTFWCGRAQYALNNYREAFVMFQESLKTNEDNLLARFGVGQSQIKTNLVEESILTFENLYKTNENIQELNYVLGLLYAEKCLNTRSRKKLSGKDSNFLITKALQYLEKYINLTTAKKNQLIIKRAYLVMSELYELQNQYKKSLELLSKAAEELQLIDDGHVPPEVFNNLGFFHFINGDHAKAMEYFDKTKKLVTELKDKSLELTIDFNIGRTLEGDQVGEAQDIYKGILTEHPAYVAARIRSLFCQILNREKTTTLAHDLKQLLHDFSDDLEVRAFYSWYLKNCDIKDSDALETAHSKETLVKYDSHDLYALISLANLYCVIAKEAKKSSSSKEQEKSKHSYLKATQLYQKVLQIDPLNVFAAQGIAIVFAESKRLGPALEIFRKVRDSIHNVDVHINIAHCLLEMNDYVKAAENYEIILKKFDKEIPNRAYILNLLGKVWYLRGCKERNVGFLQKSLGNIKLAIEDESCKTPLNGKFLNRLQFNLTLLQFQILETLRRSAAKNRTLADLKSASEELTHAVSVLKHLRDADDFKIVSQEELEQRIQLAETTMRTSLDRCITEQEAFEREQNSKLDEARKILEMKEQQERETRAKEDMEKLTKLARQKEEYQRLQDEAQKLIQERETFEVGENDVAYRSSDSGAVDDDAAAAGDGKRQKKRKTKQGTKAKRTKRDAVAESSDGDSDGEEIAVRKRAKRSANADASVEESDREEAQLSPPASDDDQDGLF</sequence>
<dbReference type="GO" id="GO:0061629">
    <property type="term" value="F:RNA polymerase II-specific DNA-binding transcription factor binding"/>
    <property type="evidence" value="ECO:0007669"/>
    <property type="project" value="EnsemblFungi"/>
</dbReference>
<dbReference type="GO" id="GO:0031126">
    <property type="term" value="P:sno(s)RNA 3'-end processing"/>
    <property type="evidence" value="ECO:0007669"/>
    <property type="project" value="EnsemblFungi"/>
</dbReference>
<dbReference type="SMART" id="SM00028">
    <property type="entry name" value="TPR"/>
    <property type="match status" value="6"/>
</dbReference>
<evidence type="ECO:0000313" key="5">
    <source>
        <dbReference type="EMBL" id="CCK72626.1"/>
    </source>
</evidence>
<organism evidence="5 6">
    <name type="scientific">Huiozyma naganishii (strain ATCC MYA-139 / BCRC 22969 / CBS 8797 / KCTC 17520 / NBRC 10181 / NCYC 3082 / Yp74L-3)</name>
    <name type="common">Yeast</name>
    <name type="synonym">Kazachstania naganishii</name>
    <dbReference type="NCBI Taxonomy" id="1071383"/>
    <lineage>
        <taxon>Eukaryota</taxon>
        <taxon>Fungi</taxon>
        <taxon>Dikarya</taxon>
        <taxon>Ascomycota</taxon>
        <taxon>Saccharomycotina</taxon>
        <taxon>Saccharomycetes</taxon>
        <taxon>Saccharomycetales</taxon>
        <taxon>Saccharomycetaceae</taxon>
        <taxon>Huiozyma</taxon>
    </lineage>
</organism>
<dbReference type="HOGENOM" id="CLU_003008_0_1_1"/>
<dbReference type="GO" id="GO:0001015">
    <property type="term" value="P:snoRNA transcription by RNA polymerase II"/>
    <property type="evidence" value="ECO:0007669"/>
    <property type="project" value="EnsemblFungi"/>
</dbReference>
<dbReference type="InterPro" id="IPR011990">
    <property type="entry name" value="TPR-like_helical_dom_sf"/>
</dbReference>
<dbReference type="GO" id="GO:0006368">
    <property type="term" value="P:transcription elongation by RNA polymerase II"/>
    <property type="evidence" value="ECO:0007669"/>
    <property type="project" value="EnsemblFungi"/>
</dbReference>
<proteinExistence type="predicted"/>
<dbReference type="GO" id="GO:2001209">
    <property type="term" value="P:positive regulation of transcription elongation by RNA polymerase I"/>
    <property type="evidence" value="ECO:0007669"/>
    <property type="project" value="EnsemblFungi"/>
</dbReference>
<evidence type="ECO:0000313" key="6">
    <source>
        <dbReference type="Proteomes" id="UP000006310"/>
    </source>
</evidence>
<dbReference type="GO" id="GO:0006353">
    <property type="term" value="P:DNA-templated transcription termination"/>
    <property type="evidence" value="ECO:0007669"/>
    <property type="project" value="EnsemblFungi"/>
</dbReference>
<dbReference type="STRING" id="1071383.J7SB05"/>
<evidence type="ECO:0000256" key="4">
    <source>
        <dbReference type="SAM" id="MobiDB-lite"/>
    </source>
</evidence>
<keyword evidence="6" id="KW-1185">Reference proteome</keyword>
<evidence type="ECO:0000256" key="2">
    <source>
        <dbReference type="ARBA" id="ARBA00022803"/>
    </source>
</evidence>
<reference evidence="6" key="2">
    <citation type="submission" date="2012-08" db="EMBL/GenBank/DDBJ databases">
        <title>Genome sequence of Kazachstania naganishii.</title>
        <authorList>
            <person name="Gordon J.L."/>
            <person name="Armisen D."/>
            <person name="Proux-Wera E."/>
            <person name="OhEigeartaigh S.S."/>
            <person name="Byrne K.P."/>
            <person name="Wolfe K.H."/>
        </authorList>
    </citation>
    <scope>NUCLEOTIDE SEQUENCE [LARGE SCALE GENOMIC DNA]</scope>
    <source>
        <strain evidence="6">ATCC MYA-139 / BCRC 22969 / CBS 8797 / CCRC 22969 / KCTC 17520 / NBRC 10181 / NCYC 3082</strain>
    </source>
</reference>
<dbReference type="GO" id="GO:0031124">
    <property type="term" value="P:mRNA 3'-end processing"/>
    <property type="evidence" value="ECO:0007669"/>
    <property type="project" value="EnsemblFungi"/>
</dbReference>
<dbReference type="RefSeq" id="XP_022466871.1">
    <property type="nucleotide sequence ID" value="XM_022610590.1"/>
</dbReference>
<evidence type="ECO:0008006" key="7">
    <source>
        <dbReference type="Google" id="ProtNLM"/>
    </source>
</evidence>
<evidence type="ECO:0000256" key="1">
    <source>
        <dbReference type="ARBA" id="ARBA00022737"/>
    </source>
</evidence>
<dbReference type="eggNOG" id="KOG2002">
    <property type="taxonomic scope" value="Eukaryota"/>
</dbReference>
<dbReference type="PROSITE" id="PS50005">
    <property type="entry name" value="TPR"/>
    <property type="match status" value="2"/>
</dbReference>
<protein>
    <recommendedName>
        <fullName evidence="7">RNA polymerase-associated protein CTR9</fullName>
    </recommendedName>
</protein>
<dbReference type="GO" id="GO:1901525">
    <property type="term" value="P:negative regulation of mitophagy"/>
    <property type="evidence" value="ECO:0007669"/>
    <property type="project" value="EnsemblFungi"/>
</dbReference>
<feature type="repeat" description="TPR" evidence="3">
    <location>
        <begin position="511"/>
        <end position="544"/>
    </location>
</feature>
<dbReference type="GO" id="GO:0000791">
    <property type="term" value="C:euchromatin"/>
    <property type="evidence" value="ECO:0007669"/>
    <property type="project" value="EnsemblFungi"/>
</dbReference>
<dbReference type="GO" id="GO:0000082">
    <property type="term" value="P:G1/S transition of mitotic cell cycle"/>
    <property type="evidence" value="ECO:0007669"/>
    <property type="project" value="EnsemblFungi"/>
</dbReference>
<dbReference type="GO" id="GO:0006362">
    <property type="term" value="P:transcription elongation by RNA polymerase I"/>
    <property type="evidence" value="ECO:0007669"/>
    <property type="project" value="EnsemblFungi"/>
</dbReference>